<feature type="transmembrane region" description="Helical" evidence="2">
    <location>
        <begin position="162"/>
        <end position="181"/>
    </location>
</feature>
<reference evidence="3 4" key="1">
    <citation type="submission" date="2023-09" db="EMBL/GenBank/DDBJ databases">
        <title>Pangenome analysis of Batrachochytrium dendrobatidis and related Chytrids.</title>
        <authorList>
            <person name="Yacoub M.N."/>
            <person name="Stajich J.E."/>
            <person name="James T.Y."/>
        </authorList>
    </citation>
    <scope>NUCLEOTIDE SEQUENCE [LARGE SCALE GENOMIC DNA]</scope>
    <source>
        <strain evidence="3 4">JEL0888</strain>
    </source>
</reference>
<feature type="compositionally biased region" description="Low complexity" evidence="1">
    <location>
        <begin position="344"/>
        <end position="353"/>
    </location>
</feature>
<feature type="region of interest" description="Disordered" evidence="1">
    <location>
        <begin position="333"/>
        <end position="353"/>
    </location>
</feature>
<keyword evidence="4" id="KW-1185">Reference proteome</keyword>
<evidence type="ECO:0000313" key="4">
    <source>
        <dbReference type="Proteomes" id="UP001527925"/>
    </source>
</evidence>
<evidence type="ECO:0000313" key="3">
    <source>
        <dbReference type="EMBL" id="KAL2918279.1"/>
    </source>
</evidence>
<feature type="region of interest" description="Disordered" evidence="1">
    <location>
        <begin position="365"/>
        <end position="480"/>
    </location>
</feature>
<gene>
    <name evidence="3" type="ORF">HK105_202206</name>
</gene>
<accession>A0ABR4NFG6</accession>
<keyword evidence="2" id="KW-1133">Transmembrane helix</keyword>
<organism evidence="3 4">
    <name type="scientific">Polyrhizophydium stewartii</name>
    <dbReference type="NCBI Taxonomy" id="2732419"/>
    <lineage>
        <taxon>Eukaryota</taxon>
        <taxon>Fungi</taxon>
        <taxon>Fungi incertae sedis</taxon>
        <taxon>Chytridiomycota</taxon>
        <taxon>Chytridiomycota incertae sedis</taxon>
        <taxon>Chytridiomycetes</taxon>
        <taxon>Rhizophydiales</taxon>
        <taxon>Rhizophydiales incertae sedis</taxon>
        <taxon>Polyrhizophydium</taxon>
    </lineage>
</organism>
<dbReference type="Proteomes" id="UP001527925">
    <property type="component" value="Unassembled WGS sequence"/>
</dbReference>
<feature type="region of interest" description="Disordered" evidence="1">
    <location>
        <begin position="267"/>
        <end position="316"/>
    </location>
</feature>
<comment type="caution">
    <text evidence="3">The sequence shown here is derived from an EMBL/GenBank/DDBJ whole genome shotgun (WGS) entry which is preliminary data.</text>
</comment>
<feature type="region of interest" description="Disordered" evidence="1">
    <location>
        <begin position="495"/>
        <end position="526"/>
    </location>
</feature>
<feature type="transmembrane region" description="Helical" evidence="2">
    <location>
        <begin position="51"/>
        <end position="75"/>
    </location>
</feature>
<feature type="transmembrane region" description="Helical" evidence="2">
    <location>
        <begin position="138"/>
        <end position="156"/>
    </location>
</feature>
<feature type="compositionally biased region" description="Polar residues" evidence="1">
    <location>
        <begin position="450"/>
        <end position="464"/>
    </location>
</feature>
<evidence type="ECO:0000256" key="2">
    <source>
        <dbReference type="SAM" id="Phobius"/>
    </source>
</evidence>
<sequence>MADSDTLAFVLTLATPFVAAPILVVAAHAVVTNKSAHPWLIDTPNRPEPLLFTLGLLLVAQAAVATIDSLINWSIAMGADFNPQATMQIIRDQPLFISGIGFRGFIAFSALCTSFSLKFRSVLLVPWIQISRVRTASAIYIGNLAVLFVGVLIVVRDTQTDVAVFGVLAMQLFSFASVYLVSGCGSLQISAIMRDRDFRFWVVLRPLLLMAVGILYLVGAVSTAGTLDMSIYYSLAQIADYIAETNEVTAKLLIRFVDTEAGAVGKGRDGTRGSGILHETDRHGGGPSDGHGQGTHATSGLARFGSAPAESESAEPVMSPVLVRSYRAHQSKPAGNVLHQQVHSHSTSTASGTSISAPAAVFSPHASHGSHGGSVFAPVHSFSPAPSHGYGQAHGNPHHSPASTPKGASTPRAMTPPISDTPPKMSPAFVGGGGAASGHASGPSRVASLSKGNASLHGSQSSVHSHAIGQLTPSQGHGSASHLFGTLAYKEAMAAGASHSPQPMSPALARHARAHTPHSPAVQSARESITNLEALLKRGTASSGDLAFK</sequence>
<protein>
    <submittedName>
        <fullName evidence="3">Uncharacterized protein</fullName>
    </submittedName>
</protein>
<dbReference type="EMBL" id="JADGIZ020000007">
    <property type="protein sequence ID" value="KAL2918279.1"/>
    <property type="molecule type" value="Genomic_DNA"/>
</dbReference>
<feature type="transmembrane region" description="Helical" evidence="2">
    <location>
        <begin position="202"/>
        <end position="221"/>
    </location>
</feature>
<keyword evidence="2" id="KW-0472">Membrane</keyword>
<feature type="transmembrane region" description="Helical" evidence="2">
    <location>
        <begin position="95"/>
        <end position="117"/>
    </location>
</feature>
<keyword evidence="2" id="KW-0812">Transmembrane</keyword>
<feature type="transmembrane region" description="Helical" evidence="2">
    <location>
        <begin position="6"/>
        <end position="31"/>
    </location>
</feature>
<proteinExistence type="predicted"/>
<evidence type="ECO:0000256" key="1">
    <source>
        <dbReference type="SAM" id="MobiDB-lite"/>
    </source>
</evidence>
<name>A0ABR4NFG6_9FUNG</name>